<feature type="chain" id="PRO_5016759262" evidence="1">
    <location>
        <begin position="19"/>
        <end position="96"/>
    </location>
</feature>
<feature type="signal peptide" evidence="1">
    <location>
        <begin position="1"/>
        <end position="18"/>
    </location>
</feature>
<dbReference type="EMBL" id="QNTU01000021">
    <property type="protein sequence ID" value="RBI65256.1"/>
    <property type="molecule type" value="Genomic_DNA"/>
</dbReference>
<proteinExistence type="predicted"/>
<comment type="caution">
    <text evidence="2">The sequence shown here is derived from an EMBL/GenBank/DDBJ whole genome shotgun (WGS) entry which is preliminary data.</text>
</comment>
<name>A0A365TI92_9GAMM</name>
<protein>
    <submittedName>
        <fullName evidence="2">Uncharacterized protein</fullName>
    </submittedName>
</protein>
<gene>
    <name evidence="2" type="ORF">DQ400_19000</name>
</gene>
<reference evidence="3" key="1">
    <citation type="submission" date="2018-06" db="EMBL/GenBank/DDBJ databases">
        <title>Whole genome sequencing of four bacterial strains from South Shetland trench revealing bio-synthetic gene clusters.</title>
        <authorList>
            <person name="Abdel-Mageed W.M."/>
            <person name="Lehri B."/>
            <person name="Jarmusch S."/>
            <person name="Miranda K."/>
            <person name="Goodfellow M."/>
            <person name="Jaspars M."/>
            <person name="Karlyshev A.V."/>
        </authorList>
    </citation>
    <scope>NUCLEOTIDE SEQUENCE [LARGE SCALE GENOMIC DNA]</scope>
    <source>
        <strain evidence="3">SST4</strain>
    </source>
</reference>
<evidence type="ECO:0000256" key="1">
    <source>
        <dbReference type="SAM" id="SignalP"/>
    </source>
</evidence>
<sequence>MCLVGLCMGITASPLVFANNSIELNKDCSAGHAVIVKPQSQTSLRTDAFTKNDLLYDKGNRQSDQRFMEKITGSSSNVVSYKPEDLFHDVGDGIRW</sequence>
<keyword evidence="1" id="KW-0732">Signal</keyword>
<dbReference type="Proteomes" id="UP000252204">
    <property type="component" value="Unassembled WGS sequence"/>
</dbReference>
<keyword evidence="3" id="KW-1185">Reference proteome</keyword>
<organism evidence="2 3">
    <name type="scientific">Vreelandella sulfidaeris</name>
    <dbReference type="NCBI Taxonomy" id="115553"/>
    <lineage>
        <taxon>Bacteria</taxon>
        <taxon>Pseudomonadati</taxon>
        <taxon>Pseudomonadota</taxon>
        <taxon>Gammaproteobacteria</taxon>
        <taxon>Oceanospirillales</taxon>
        <taxon>Halomonadaceae</taxon>
        <taxon>Vreelandella</taxon>
    </lineage>
</organism>
<dbReference type="AlphaFoldDB" id="A0A365TI92"/>
<evidence type="ECO:0000313" key="2">
    <source>
        <dbReference type="EMBL" id="RBI65256.1"/>
    </source>
</evidence>
<evidence type="ECO:0000313" key="3">
    <source>
        <dbReference type="Proteomes" id="UP000252204"/>
    </source>
</evidence>
<accession>A0A365TI92</accession>